<feature type="coiled-coil region" evidence="1">
    <location>
        <begin position="150"/>
        <end position="177"/>
    </location>
</feature>
<feature type="compositionally biased region" description="Low complexity" evidence="2">
    <location>
        <begin position="112"/>
        <end position="134"/>
    </location>
</feature>
<accession>A0A8K0AI94</accession>
<feature type="compositionally biased region" description="Polar residues" evidence="2">
    <location>
        <begin position="341"/>
        <end position="353"/>
    </location>
</feature>
<feature type="compositionally biased region" description="Basic and acidic residues" evidence="2">
    <location>
        <begin position="326"/>
        <end position="339"/>
    </location>
</feature>
<reference evidence="3" key="1">
    <citation type="submission" date="2019-09" db="EMBL/GenBank/DDBJ databases">
        <title>The Mitochondrial Proteome of the Jakobid, Andalucia godoyi, a Protist With the Most Gene-Rich and Bacteria-Like Mitochondrial Genome.</title>
        <authorList>
            <person name="Gray M.W."/>
            <person name="Burger G."/>
            <person name="Derelle R."/>
            <person name="Klimes V."/>
            <person name="Leger M."/>
            <person name="Sarrasin M."/>
            <person name="Vlcek C."/>
            <person name="Roger A.J."/>
            <person name="Elias M."/>
            <person name="Lang B.F."/>
        </authorList>
    </citation>
    <scope>NUCLEOTIDE SEQUENCE</scope>
    <source>
        <strain evidence="3">And28</strain>
    </source>
</reference>
<feature type="region of interest" description="Disordered" evidence="2">
    <location>
        <begin position="326"/>
        <end position="353"/>
    </location>
</feature>
<evidence type="ECO:0000313" key="3">
    <source>
        <dbReference type="EMBL" id="KAF0852147.1"/>
    </source>
</evidence>
<dbReference type="AlphaFoldDB" id="A0A8K0AI94"/>
<comment type="caution">
    <text evidence="3">The sequence shown here is derived from an EMBL/GenBank/DDBJ whole genome shotgun (WGS) entry which is preliminary data.</text>
</comment>
<keyword evidence="4" id="KW-1185">Reference proteome</keyword>
<keyword evidence="1" id="KW-0175">Coiled coil</keyword>
<gene>
    <name evidence="3" type="ORF">ANDGO_00457</name>
</gene>
<organism evidence="3 4">
    <name type="scientific">Andalucia godoyi</name>
    <name type="common">Flagellate</name>
    <dbReference type="NCBI Taxonomy" id="505711"/>
    <lineage>
        <taxon>Eukaryota</taxon>
        <taxon>Discoba</taxon>
        <taxon>Jakobida</taxon>
        <taxon>Andalucina</taxon>
        <taxon>Andaluciidae</taxon>
        <taxon>Andalucia</taxon>
    </lineage>
</organism>
<protein>
    <submittedName>
        <fullName evidence="3">Putative mitochondrial protein</fullName>
    </submittedName>
</protein>
<name>A0A8K0AI94_ANDGO</name>
<evidence type="ECO:0000313" key="4">
    <source>
        <dbReference type="Proteomes" id="UP000799049"/>
    </source>
</evidence>
<proteinExistence type="predicted"/>
<feature type="region of interest" description="Disordered" evidence="2">
    <location>
        <begin position="104"/>
        <end position="145"/>
    </location>
</feature>
<sequence>MSRVLSDTTNFYRSVSPSPFVRASSPNLFLRSPSSSAVSSVQPALLSTNNHPHHQQQHGGGMTRYRSPVQSKTLLLRTLNDEKASLLDENARLQSLLCQGKAGVQPGSLAQTSSTSSSRGTRSTRTGSRGSNSTHSREHDKVVEVNGEVDGEVEVEVRKLERKKVELERALEDVWAELRRAFPSLNAVGSAEDRLERARGMLSKSLEDQEMRGARELSADVERLRCAFMLKRLDSLLLQQIQTGCAVRRDKESVVRSSEEARLSRCVCDMLHHAHAAPSPSPSPSPSRPMDLDRVLDTVCVAGAHDALATRLRALEETNSRLRQQAEKEQAARIAKEAELTQMTSRASTLQQA</sequence>
<dbReference type="Proteomes" id="UP000799049">
    <property type="component" value="Unassembled WGS sequence"/>
</dbReference>
<evidence type="ECO:0000256" key="1">
    <source>
        <dbReference type="SAM" id="Coils"/>
    </source>
</evidence>
<evidence type="ECO:0000256" key="2">
    <source>
        <dbReference type="SAM" id="MobiDB-lite"/>
    </source>
</evidence>
<dbReference type="EMBL" id="VRVR01000062">
    <property type="protein sequence ID" value="KAF0852147.1"/>
    <property type="molecule type" value="Genomic_DNA"/>
</dbReference>